<comment type="caution">
    <text evidence="3">The sequence shown here is derived from an EMBL/GenBank/DDBJ whole genome shotgun (WGS) entry which is preliminary data.</text>
</comment>
<feature type="compositionally biased region" description="Polar residues" evidence="1">
    <location>
        <begin position="136"/>
        <end position="145"/>
    </location>
</feature>
<feature type="domain" description="DUF7260" evidence="2">
    <location>
        <begin position="81"/>
        <end position="327"/>
    </location>
</feature>
<dbReference type="AlphaFoldDB" id="A0A151A986"/>
<dbReference type="PATRIC" id="fig|1008153.3.peg.3983"/>
<organism evidence="3 4">
    <name type="scientific">Halalkalicoccus paucihalophilus</name>
    <dbReference type="NCBI Taxonomy" id="1008153"/>
    <lineage>
        <taxon>Archaea</taxon>
        <taxon>Methanobacteriati</taxon>
        <taxon>Methanobacteriota</taxon>
        <taxon>Stenosarchaea group</taxon>
        <taxon>Halobacteria</taxon>
        <taxon>Halobacteriales</taxon>
        <taxon>Halococcaceae</taxon>
        <taxon>Halalkalicoccus</taxon>
    </lineage>
</organism>
<evidence type="ECO:0000259" key="2">
    <source>
        <dbReference type="Pfam" id="PF23921"/>
    </source>
</evidence>
<dbReference type="InterPro" id="IPR055684">
    <property type="entry name" value="DUF7260"/>
</dbReference>
<dbReference type="InterPro" id="IPR035440">
    <property type="entry name" value="4HB_MCP_dom_sf"/>
</dbReference>
<dbReference type="EMBL" id="LTAZ01000015">
    <property type="protein sequence ID" value="KYH24268.1"/>
    <property type="molecule type" value="Genomic_DNA"/>
</dbReference>
<dbReference type="Pfam" id="PF23921">
    <property type="entry name" value="DUF7260"/>
    <property type="match status" value="1"/>
</dbReference>
<feature type="compositionally biased region" description="Basic and acidic residues" evidence="1">
    <location>
        <begin position="126"/>
        <end position="135"/>
    </location>
</feature>
<evidence type="ECO:0000313" key="3">
    <source>
        <dbReference type="EMBL" id="KYH24268.1"/>
    </source>
</evidence>
<name>A0A151A986_9EURY</name>
<evidence type="ECO:0000313" key="4">
    <source>
        <dbReference type="Proteomes" id="UP000075321"/>
    </source>
</evidence>
<reference evidence="3 4" key="1">
    <citation type="submission" date="2016-02" db="EMBL/GenBank/DDBJ databases">
        <title>Genome sequence of Halalkalicoccus paucihalophilus DSM 24557.</title>
        <authorList>
            <person name="Poehlein A."/>
            <person name="Daniel R."/>
        </authorList>
    </citation>
    <scope>NUCLEOTIDE SEQUENCE [LARGE SCALE GENOMIC DNA]</scope>
    <source>
        <strain evidence="3 4">DSM 24557</strain>
    </source>
</reference>
<protein>
    <recommendedName>
        <fullName evidence="2">DUF7260 domain-containing protein</fullName>
    </recommendedName>
</protein>
<dbReference type="Proteomes" id="UP000075321">
    <property type="component" value="Unassembled WGS sequence"/>
</dbReference>
<accession>A0A151A986</accession>
<proteinExistence type="predicted"/>
<gene>
    <name evidence="3" type="ORF">HAPAU_37390</name>
</gene>
<evidence type="ECO:0000256" key="1">
    <source>
        <dbReference type="SAM" id="MobiDB-lite"/>
    </source>
</evidence>
<feature type="region of interest" description="Disordered" evidence="1">
    <location>
        <begin position="109"/>
        <end position="145"/>
    </location>
</feature>
<sequence length="338" mass="37492">MRTRPVSYPIVILSAIFIGTLALGAPISITDPALGGWIPLLDFSTVLAFVGSPTTLSPFQPSELLQARSVATSGLASSLITWIPRAKAIVQTEQERTRAERDAFKHFGDRVSALEPPSPSSTTLPSDHEFTRSLDPHSSSPSTTEGIDAIQQAYRDTVLSTPHYDEEYNEPLVQNMATEFGEDLTTAITTHSQLTPSLQQAVVQAATAASVRRARFSNRLNDEAATLTDAEQTLTTTGKQYEQITEQPRHHQSVEDLQKTHQQLTTCLETCEQLIEGRQTQRTDGHTAEPHTDEIVDLQEYVYYSLDVTYPVLVDATTVLEHCTTERRRVEDELVLRM</sequence>
<dbReference type="SUPFAM" id="SSF47170">
    <property type="entry name" value="Aspartate receptor, ligand-binding domain"/>
    <property type="match status" value="1"/>
</dbReference>
<keyword evidence="4" id="KW-1185">Reference proteome</keyword>